<dbReference type="AlphaFoldDB" id="N4VLF3"/>
<feature type="compositionally biased region" description="Low complexity" evidence="1">
    <location>
        <begin position="9"/>
        <end position="22"/>
    </location>
</feature>
<sequence length="138" mass="15327">MSSQTDNTSASQASSPQQEALQPTRQANTPREKTENDIQRRTSRTETSESENSTRDAGSQVARRRRKGRQDMVQNKQVGEPHTQQSQDGQRLAPQNQQVQSKGKGAPSVRLDMDLDVEIDLKAKIKGDLELSILGGKR</sequence>
<feature type="region of interest" description="Disordered" evidence="1">
    <location>
        <begin position="1"/>
        <end position="110"/>
    </location>
</feature>
<gene>
    <name evidence="2" type="ORF">Cob_v010734</name>
</gene>
<reference evidence="3" key="2">
    <citation type="journal article" date="2019" name="Mol. Plant Microbe Interact.">
        <title>Genome sequence resources for four phytopathogenic fungi from the Colletotrichum orbiculare species complex.</title>
        <authorList>
            <person name="Gan P."/>
            <person name="Tsushima A."/>
            <person name="Narusaka M."/>
            <person name="Narusaka Y."/>
            <person name="Takano Y."/>
            <person name="Kubo Y."/>
            <person name="Shirasu K."/>
        </authorList>
    </citation>
    <scope>GENOME REANNOTATION</scope>
    <source>
        <strain evidence="3">104-T / ATCC 96160 / CBS 514.97 / LARS 414 / MAFF 240422</strain>
    </source>
</reference>
<dbReference type="OrthoDB" id="2873061at2759"/>
<evidence type="ECO:0000313" key="3">
    <source>
        <dbReference type="Proteomes" id="UP000014480"/>
    </source>
</evidence>
<dbReference type="PANTHER" id="PTHR35587:SF4">
    <property type="match status" value="1"/>
</dbReference>
<accession>N4VLF3</accession>
<dbReference type="PANTHER" id="PTHR35587">
    <property type="entry name" value="EXPRESSED PROTEIN"/>
    <property type="match status" value="1"/>
</dbReference>
<dbReference type="eggNOG" id="ENOG502T6ZW">
    <property type="taxonomic scope" value="Eukaryota"/>
</dbReference>
<name>N4VLF3_COLOR</name>
<comment type="caution">
    <text evidence="2">The sequence shown here is derived from an EMBL/GenBank/DDBJ whole genome shotgun (WGS) entry which is preliminary data.</text>
</comment>
<dbReference type="EMBL" id="AMCV02000035">
    <property type="protein sequence ID" value="TDZ16492.1"/>
    <property type="molecule type" value="Genomic_DNA"/>
</dbReference>
<feature type="compositionally biased region" description="Polar residues" evidence="1">
    <location>
        <begin position="72"/>
        <end position="101"/>
    </location>
</feature>
<evidence type="ECO:0000313" key="2">
    <source>
        <dbReference type="EMBL" id="TDZ16492.1"/>
    </source>
</evidence>
<reference evidence="3" key="1">
    <citation type="journal article" date="2013" name="New Phytol.">
        <title>Comparative genomic and transcriptomic analyses reveal the hemibiotrophic stage shift of Colletotrichum fungi.</title>
        <authorList>
            <person name="Gan P."/>
            <person name="Ikeda K."/>
            <person name="Irieda H."/>
            <person name="Narusaka M."/>
            <person name="O'Connell R.J."/>
            <person name="Narusaka Y."/>
            <person name="Takano Y."/>
            <person name="Kubo Y."/>
            <person name="Shirasu K."/>
        </authorList>
    </citation>
    <scope>NUCLEOTIDE SEQUENCE [LARGE SCALE GENOMIC DNA]</scope>
    <source>
        <strain evidence="3">104-T / ATCC 96160 / CBS 514.97 / LARS 414 / MAFF 240422</strain>
    </source>
</reference>
<organism evidence="2 3">
    <name type="scientific">Colletotrichum orbiculare (strain 104-T / ATCC 96160 / CBS 514.97 / LARS 414 / MAFF 240422)</name>
    <name type="common">Cucumber anthracnose fungus</name>
    <name type="synonym">Colletotrichum lagenarium</name>
    <dbReference type="NCBI Taxonomy" id="1213857"/>
    <lineage>
        <taxon>Eukaryota</taxon>
        <taxon>Fungi</taxon>
        <taxon>Dikarya</taxon>
        <taxon>Ascomycota</taxon>
        <taxon>Pezizomycotina</taxon>
        <taxon>Sordariomycetes</taxon>
        <taxon>Hypocreomycetidae</taxon>
        <taxon>Glomerellales</taxon>
        <taxon>Glomerellaceae</taxon>
        <taxon>Colletotrichum</taxon>
        <taxon>Colletotrichum orbiculare species complex</taxon>
    </lineage>
</organism>
<protein>
    <submittedName>
        <fullName evidence="2">Uncharacterized protein</fullName>
    </submittedName>
</protein>
<dbReference type="Proteomes" id="UP000014480">
    <property type="component" value="Unassembled WGS sequence"/>
</dbReference>
<feature type="compositionally biased region" description="Basic and acidic residues" evidence="1">
    <location>
        <begin position="30"/>
        <end position="47"/>
    </location>
</feature>
<evidence type="ECO:0000256" key="1">
    <source>
        <dbReference type="SAM" id="MobiDB-lite"/>
    </source>
</evidence>
<dbReference type="HOGENOM" id="CLU_112534_0_0_1"/>
<keyword evidence="3" id="KW-1185">Reference proteome</keyword>
<proteinExistence type="predicted"/>